<dbReference type="EMBL" id="CP136594">
    <property type="protein sequence ID" value="WOE76042.1"/>
    <property type="molecule type" value="Genomic_DNA"/>
</dbReference>
<dbReference type="FunFam" id="2.70.70.10:FF:000006">
    <property type="entry name" value="M23 family peptidase"/>
    <property type="match status" value="1"/>
</dbReference>
<dbReference type="Gene3D" id="2.70.70.10">
    <property type="entry name" value="Glucose Permease (Domain IIA)"/>
    <property type="match status" value="1"/>
</dbReference>
<keyword evidence="4" id="KW-0378">Hydrolase</keyword>
<evidence type="ECO:0000256" key="1">
    <source>
        <dbReference type="ARBA" id="ARBA00022729"/>
    </source>
</evidence>
<evidence type="ECO:0000256" key="2">
    <source>
        <dbReference type="SAM" id="SignalP"/>
    </source>
</evidence>
<dbReference type="InterPro" id="IPR011055">
    <property type="entry name" value="Dup_hybrid_motif"/>
</dbReference>
<dbReference type="SUPFAM" id="SSF51261">
    <property type="entry name" value="Duplicated hybrid motif"/>
    <property type="match status" value="1"/>
</dbReference>
<evidence type="ECO:0000313" key="5">
    <source>
        <dbReference type="Proteomes" id="UP001302429"/>
    </source>
</evidence>
<organism evidence="4 5">
    <name type="scientific">Alterisphingorhabdus coralli</name>
    <dbReference type="NCBI Taxonomy" id="3071408"/>
    <lineage>
        <taxon>Bacteria</taxon>
        <taxon>Pseudomonadati</taxon>
        <taxon>Pseudomonadota</taxon>
        <taxon>Alphaproteobacteria</taxon>
        <taxon>Sphingomonadales</taxon>
        <taxon>Sphingomonadaceae</taxon>
        <taxon>Alterisphingorhabdus (ex Yan et al. 2024)</taxon>
    </lineage>
</organism>
<keyword evidence="5" id="KW-1185">Reference proteome</keyword>
<dbReference type="InterPro" id="IPR016047">
    <property type="entry name" value="M23ase_b-sheet_dom"/>
</dbReference>
<dbReference type="AlphaFoldDB" id="A0AA97FA33"/>
<dbReference type="EC" id="3.4.-.-" evidence="4"/>
<evidence type="ECO:0000313" key="4">
    <source>
        <dbReference type="EMBL" id="WOE76042.1"/>
    </source>
</evidence>
<proteinExistence type="predicted"/>
<dbReference type="PANTHER" id="PTHR21666:SF289">
    <property type="entry name" value="L-ALA--D-GLU ENDOPEPTIDASE"/>
    <property type="match status" value="1"/>
</dbReference>
<feature type="chain" id="PRO_5041667841" evidence="2">
    <location>
        <begin position="33"/>
        <end position="234"/>
    </location>
</feature>
<dbReference type="RefSeq" id="WP_317083458.1">
    <property type="nucleotide sequence ID" value="NZ_CP136594.1"/>
</dbReference>
<reference evidence="4 5" key="1">
    <citation type="submission" date="2023-10" db="EMBL/GenBank/DDBJ databases">
        <title>Complete genome sequence of a Sphingomonadaceae bacterium.</title>
        <authorList>
            <person name="Yan C."/>
        </authorList>
    </citation>
    <scope>NUCLEOTIDE SEQUENCE [LARGE SCALE GENOMIC DNA]</scope>
    <source>
        <strain evidence="4 5">SCSIO 66989</strain>
    </source>
</reference>
<dbReference type="Pfam" id="PF01551">
    <property type="entry name" value="Peptidase_M23"/>
    <property type="match status" value="1"/>
</dbReference>
<protein>
    <submittedName>
        <fullName evidence="4">M23 family metallopeptidase</fullName>
        <ecNumber evidence="4">3.4.-.-</ecNumber>
    </submittedName>
</protein>
<dbReference type="GO" id="GO:0004222">
    <property type="term" value="F:metalloendopeptidase activity"/>
    <property type="evidence" value="ECO:0007669"/>
    <property type="project" value="TreeGrafter"/>
</dbReference>
<dbReference type="Proteomes" id="UP001302429">
    <property type="component" value="Chromosome"/>
</dbReference>
<feature type="domain" description="M23ase beta-sheet core" evidence="3">
    <location>
        <begin position="110"/>
        <end position="204"/>
    </location>
</feature>
<dbReference type="InterPro" id="IPR050570">
    <property type="entry name" value="Cell_wall_metabolism_enzyme"/>
</dbReference>
<dbReference type="PANTHER" id="PTHR21666">
    <property type="entry name" value="PEPTIDASE-RELATED"/>
    <property type="match status" value="1"/>
</dbReference>
<evidence type="ECO:0000259" key="3">
    <source>
        <dbReference type="Pfam" id="PF01551"/>
    </source>
</evidence>
<accession>A0AA97FA33</accession>
<dbReference type="CDD" id="cd12797">
    <property type="entry name" value="M23_peptidase"/>
    <property type="match status" value="1"/>
</dbReference>
<feature type="signal peptide" evidence="2">
    <location>
        <begin position="1"/>
        <end position="32"/>
    </location>
</feature>
<gene>
    <name evidence="4" type="ORF">RB602_04795</name>
</gene>
<sequence>MTEFSQVTLTYIKKAVVSAASLMILVSAPAMATGPAAPTDIADKVAEKNSDVTPLGAADEDFRALFANWQKRDDQNMGKVAIPSRLPVDKFRLTSRYGYREDPFRGRRKRHKGIDMAAPIGTPIYATADGVVGRAQWVSGYGKYIEIEHGGDIQTRYGHMSRLNVAPNQKVKRGDLIGFMGSTGRSTGSHLHYEVRINGEPVNPEPFLRSSTYLLAMQDRLNQGQGGPEENEAE</sequence>
<name>A0AA97FA33_9SPHN</name>
<keyword evidence="1 2" id="KW-0732">Signal</keyword>
<dbReference type="KEGG" id="acoa:RB602_04795"/>